<gene>
    <name evidence="1" type="ORF">Mal52_10680</name>
</gene>
<dbReference type="KEGG" id="sdyn:Mal52_10680"/>
<sequence length="121" mass="13462">MAYMIGFQIPSAPTDNQQAFEQFDALAESVTIEEEPHPIFIKVHSELTNKFPCLCDLPEDQIDDGIWSDGPLINNFGQQAAVLGIMFSKVEASVPYVFDVGLKNGVTMFDWQTGLVHRPDS</sequence>
<organism evidence="1 2">
    <name type="scientific">Symmachiella dynata</name>
    <dbReference type="NCBI Taxonomy" id="2527995"/>
    <lineage>
        <taxon>Bacteria</taxon>
        <taxon>Pseudomonadati</taxon>
        <taxon>Planctomycetota</taxon>
        <taxon>Planctomycetia</taxon>
        <taxon>Planctomycetales</taxon>
        <taxon>Planctomycetaceae</taxon>
        <taxon>Symmachiella</taxon>
    </lineage>
</organism>
<dbReference type="Proteomes" id="UP000319383">
    <property type="component" value="Chromosome"/>
</dbReference>
<dbReference type="AlphaFoldDB" id="A0A517ZJF0"/>
<dbReference type="RefSeq" id="WP_145374631.1">
    <property type="nucleotide sequence ID" value="NZ_CP036276.1"/>
</dbReference>
<evidence type="ECO:0000313" key="1">
    <source>
        <dbReference type="EMBL" id="QDU42601.1"/>
    </source>
</evidence>
<proteinExistence type="predicted"/>
<evidence type="ECO:0000313" key="2">
    <source>
        <dbReference type="Proteomes" id="UP000319383"/>
    </source>
</evidence>
<reference evidence="1 2" key="1">
    <citation type="submission" date="2019-02" db="EMBL/GenBank/DDBJ databases">
        <title>Deep-cultivation of Planctomycetes and their phenomic and genomic characterization uncovers novel biology.</title>
        <authorList>
            <person name="Wiegand S."/>
            <person name="Jogler M."/>
            <person name="Boedeker C."/>
            <person name="Pinto D."/>
            <person name="Vollmers J."/>
            <person name="Rivas-Marin E."/>
            <person name="Kohn T."/>
            <person name="Peeters S.H."/>
            <person name="Heuer A."/>
            <person name="Rast P."/>
            <person name="Oberbeckmann S."/>
            <person name="Bunk B."/>
            <person name="Jeske O."/>
            <person name="Meyerdierks A."/>
            <person name="Storesund J.E."/>
            <person name="Kallscheuer N."/>
            <person name="Luecker S."/>
            <person name="Lage O.M."/>
            <person name="Pohl T."/>
            <person name="Merkel B.J."/>
            <person name="Hornburger P."/>
            <person name="Mueller R.-W."/>
            <person name="Bruemmer F."/>
            <person name="Labrenz M."/>
            <person name="Spormann A.M."/>
            <person name="Op den Camp H."/>
            <person name="Overmann J."/>
            <person name="Amann R."/>
            <person name="Jetten M.S.M."/>
            <person name="Mascher T."/>
            <person name="Medema M.H."/>
            <person name="Devos D.P."/>
            <person name="Kaster A.-K."/>
            <person name="Ovreas L."/>
            <person name="Rohde M."/>
            <person name="Galperin M.Y."/>
            <person name="Jogler C."/>
        </authorList>
    </citation>
    <scope>NUCLEOTIDE SEQUENCE [LARGE SCALE GENOMIC DNA]</scope>
    <source>
        <strain evidence="1 2">Mal52</strain>
    </source>
</reference>
<protein>
    <submittedName>
        <fullName evidence="1">Uncharacterized protein</fullName>
    </submittedName>
</protein>
<accession>A0A517ZJF0</accession>
<name>A0A517ZJF0_9PLAN</name>
<keyword evidence="2" id="KW-1185">Reference proteome</keyword>
<dbReference type="EMBL" id="CP036276">
    <property type="protein sequence ID" value="QDU42601.1"/>
    <property type="molecule type" value="Genomic_DNA"/>
</dbReference>